<dbReference type="RefSeq" id="WP_180916313.1">
    <property type="nucleotide sequence ID" value="NZ_CP059165.1"/>
</dbReference>
<evidence type="ECO:0000313" key="2">
    <source>
        <dbReference type="EMBL" id="QLL07712.1"/>
    </source>
</evidence>
<dbReference type="InterPro" id="IPR033458">
    <property type="entry name" value="DUF5134"/>
</dbReference>
<feature type="transmembrane region" description="Helical" evidence="1">
    <location>
        <begin position="6"/>
        <end position="25"/>
    </location>
</feature>
<sequence length="202" mass="22080">MIQDLPLRLVVTGTFLLSALSLALVIDRRSVVSLISHGLHITTAIAMAVMAWPQGLQVPATAAEIFFLAAAVWFVATTVFVARAAAARLAGGYHVVKMLAMAWMYDVMSNQPTGLEHQDMPDMPGMDMPGMREAAVGPRWVDIGNGVWATVFTLATFAWGYRLLTLRRHPGTQGRRERLFCMAQATMALGMSIMFTNMGLTH</sequence>
<dbReference type="Proteomes" id="UP000510682">
    <property type="component" value="Chromosome"/>
</dbReference>
<feature type="transmembrane region" description="Helical" evidence="1">
    <location>
        <begin position="32"/>
        <end position="53"/>
    </location>
</feature>
<feature type="transmembrane region" description="Helical" evidence="1">
    <location>
        <begin position="147"/>
        <end position="167"/>
    </location>
</feature>
<dbReference type="KEGG" id="mgor:H0P51_01465"/>
<keyword evidence="1" id="KW-0472">Membrane</keyword>
<dbReference type="Pfam" id="PF17197">
    <property type="entry name" value="DUF5134"/>
    <property type="match status" value="1"/>
</dbReference>
<keyword evidence="3" id="KW-1185">Reference proteome</keyword>
<protein>
    <submittedName>
        <fullName evidence="2">DUF5134 domain-containing protein</fullName>
    </submittedName>
</protein>
<accession>A0A7D6HUG9</accession>
<reference evidence="2" key="1">
    <citation type="submission" date="2020-07" db="EMBL/GenBank/DDBJ databases">
        <title>Description of Mycobacterium gordonae subsp. intergordonae subsp.nov. and Mycobacterium gordonae subsp. gordonae subsp. nov.</title>
        <authorList>
            <person name="Huang H."/>
        </authorList>
    </citation>
    <scope>NUCLEOTIDE SEQUENCE [LARGE SCALE GENOMIC DNA]</scope>
    <source>
        <strain evidence="2">24T</strain>
    </source>
</reference>
<gene>
    <name evidence="2" type="ORF">H0P51_01465</name>
</gene>
<organism evidence="2 3">
    <name type="scientific">Mycobacterium vicinigordonae</name>
    <dbReference type="NCBI Taxonomy" id="1719132"/>
    <lineage>
        <taxon>Bacteria</taxon>
        <taxon>Bacillati</taxon>
        <taxon>Actinomycetota</taxon>
        <taxon>Actinomycetes</taxon>
        <taxon>Mycobacteriales</taxon>
        <taxon>Mycobacteriaceae</taxon>
        <taxon>Mycobacterium</taxon>
    </lineage>
</organism>
<keyword evidence="1" id="KW-1133">Transmembrane helix</keyword>
<dbReference type="EMBL" id="CP059165">
    <property type="protein sequence ID" value="QLL07712.1"/>
    <property type="molecule type" value="Genomic_DNA"/>
</dbReference>
<evidence type="ECO:0000313" key="3">
    <source>
        <dbReference type="Proteomes" id="UP000510682"/>
    </source>
</evidence>
<name>A0A7D6HUG9_9MYCO</name>
<keyword evidence="1" id="KW-0812">Transmembrane</keyword>
<evidence type="ECO:0000256" key="1">
    <source>
        <dbReference type="SAM" id="Phobius"/>
    </source>
</evidence>
<reference evidence="2" key="2">
    <citation type="submission" date="2020-07" db="EMBL/GenBank/DDBJ databases">
        <authorList>
            <person name="Yu X."/>
        </authorList>
    </citation>
    <scope>NUCLEOTIDE SEQUENCE [LARGE SCALE GENOMIC DNA]</scope>
    <source>
        <strain evidence="2">24T</strain>
    </source>
</reference>
<dbReference type="AlphaFoldDB" id="A0A7D6HUG9"/>
<feature type="transmembrane region" description="Helical" evidence="1">
    <location>
        <begin position="179"/>
        <end position="200"/>
    </location>
</feature>
<proteinExistence type="predicted"/>
<feature type="transmembrane region" description="Helical" evidence="1">
    <location>
        <begin position="65"/>
        <end position="82"/>
    </location>
</feature>